<evidence type="ECO:0000313" key="1">
    <source>
        <dbReference type="EMBL" id="MCI17452.1"/>
    </source>
</evidence>
<proteinExistence type="predicted"/>
<protein>
    <submittedName>
        <fullName evidence="1">Cellulose synthase-like protein D3-like</fullName>
    </submittedName>
</protein>
<comment type="caution">
    <text evidence="1">The sequence shown here is derived from an EMBL/GenBank/DDBJ whole genome shotgun (WGS) entry which is preliminary data.</text>
</comment>
<keyword evidence="2" id="KW-1185">Reference proteome</keyword>
<name>A0A392Q0M9_9FABA</name>
<dbReference type="EMBL" id="LXQA010105536">
    <property type="protein sequence ID" value="MCI17452.1"/>
    <property type="molecule type" value="Genomic_DNA"/>
</dbReference>
<evidence type="ECO:0000313" key="2">
    <source>
        <dbReference type="Proteomes" id="UP000265520"/>
    </source>
</evidence>
<organism evidence="1 2">
    <name type="scientific">Trifolium medium</name>
    <dbReference type="NCBI Taxonomy" id="97028"/>
    <lineage>
        <taxon>Eukaryota</taxon>
        <taxon>Viridiplantae</taxon>
        <taxon>Streptophyta</taxon>
        <taxon>Embryophyta</taxon>
        <taxon>Tracheophyta</taxon>
        <taxon>Spermatophyta</taxon>
        <taxon>Magnoliopsida</taxon>
        <taxon>eudicotyledons</taxon>
        <taxon>Gunneridae</taxon>
        <taxon>Pentapetalae</taxon>
        <taxon>rosids</taxon>
        <taxon>fabids</taxon>
        <taxon>Fabales</taxon>
        <taxon>Fabaceae</taxon>
        <taxon>Papilionoideae</taxon>
        <taxon>50 kb inversion clade</taxon>
        <taxon>NPAAA clade</taxon>
        <taxon>Hologalegina</taxon>
        <taxon>IRL clade</taxon>
        <taxon>Trifolieae</taxon>
        <taxon>Trifolium</taxon>
    </lineage>
</organism>
<sequence>SGSGSDWMGGDPNVFKDKPWKPLTRTVNIPAAILSPYRSICPVAAGIDRVAIYALPTLCS</sequence>
<dbReference type="AlphaFoldDB" id="A0A392Q0M9"/>
<reference evidence="1 2" key="1">
    <citation type="journal article" date="2018" name="Front. Plant Sci.">
        <title>Red Clover (Trifolium pratense) and Zigzag Clover (T. medium) - A Picture of Genomic Similarities and Differences.</title>
        <authorList>
            <person name="Dluhosova J."/>
            <person name="Istvanek J."/>
            <person name="Nedelnik J."/>
            <person name="Repkova J."/>
        </authorList>
    </citation>
    <scope>NUCLEOTIDE SEQUENCE [LARGE SCALE GENOMIC DNA]</scope>
    <source>
        <strain evidence="2">cv. 10/8</strain>
        <tissue evidence="1">Leaf</tissue>
    </source>
</reference>
<feature type="non-terminal residue" evidence="1">
    <location>
        <position position="1"/>
    </location>
</feature>
<dbReference type="Proteomes" id="UP000265520">
    <property type="component" value="Unassembled WGS sequence"/>
</dbReference>
<accession>A0A392Q0M9</accession>